<dbReference type="Proteomes" id="UP000789803">
    <property type="component" value="Unassembled WGS sequence"/>
</dbReference>
<dbReference type="EMBL" id="CAJHOF010000033">
    <property type="protein sequence ID" value="CAD7289819.1"/>
    <property type="molecule type" value="Genomic_DNA"/>
</dbReference>
<dbReference type="Pfam" id="PF22400">
    <property type="entry name" value="DUF6980"/>
    <property type="match status" value="1"/>
</dbReference>
<reference evidence="2 3" key="1">
    <citation type="submission" date="2020-11" db="EMBL/GenBank/DDBJ databases">
        <authorList>
            <person name="Peeters C."/>
        </authorList>
    </citation>
    <scope>NUCLEOTIDE SEQUENCE [LARGE SCALE GENOMIC DNA]</scope>
    <source>
        <strain evidence="2 3">LMG 7974</strain>
    </source>
</reference>
<name>A0ABM8QAM3_9BACT</name>
<keyword evidence="3" id="KW-1185">Reference proteome</keyword>
<feature type="domain" description="DUF6980" evidence="1">
    <location>
        <begin position="5"/>
        <end position="101"/>
    </location>
</feature>
<evidence type="ECO:0000313" key="3">
    <source>
        <dbReference type="Proteomes" id="UP000789803"/>
    </source>
</evidence>
<dbReference type="RefSeq" id="WP_229933673.1">
    <property type="nucleotide sequence ID" value="NZ_CAJHOF010000033.1"/>
</dbReference>
<comment type="caution">
    <text evidence="2">The sequence shown here is derived from an EMBL/GenBank/DDBJ whole genome shotgun (WGS) entry which is preliminary data.</text>
</comment>
<proteinExistence type="predicted"/>
<evidence type="ECO:0000313" key="2">
    <source>
        <dbReference type="EMBL" id="CAD7289819.1"/>
    </source>
</evidence>
<sequence length="114" mass="13518">MIKIKHCCSKMRKALRFNCNIHKNKYQCPDVLISYSPKFDEYGIIIHDGGESQVMIKFCPFCGKKLPLSRRNQWFNLMERLGINIHNDKIPKIYLNYGWWLKPTKSLAKDNIIK</sequence>
<evidence type="ECO:0000259" key="1">
    <source>
        <dbReference type="Pfam" id="PF22400"/>
    </source>
</evidence>
<protein>
    <recommendedName>
        <fullName evidence="1">DUF6980 domain-containing protein</fullName>
    </recommendedName>
</protein>
<dbReference type="InterPro" id="IPR053918">
    <property type="entry name" value="DUF6980"/>
</dbReference>
<gene>
    <name evidence="2" type="ORF">LMG7974_01902</name>
</gene>
<organism evidence="2 3">
    <name type="scientific">Campylobacter majalis</name>
    <dbReference type="NCBI Taxonomy" id="2790656"/>
    <lineage>
        <taxon>Bacteria</taxon>
        <taxon>Pseudomonadati</taxon>
        <taxon>Campylobacterota</taxon>
        <taxon>Epsilonproteobacteria</taxon>
        <taxon>Campylobacterales</taxon>
        <taxon>Campylobacteraceae</taxon>
        <taxon>Campylobacter</taxon>
    </lineage>
</organism>
<accession>A0ABM8QAM3</accession>